<dbReference type="PANTHER" id="PTHR44688">
    <property type="entry name" value="DNA-BINDING TRANSCRIPTIONAL ACTIVATOR DEVR_DOSR"/>
    <property type="match status" value="1"/>
</dbReference>
<dbReference type="InterPro" id="IPR000792">
    <property type="entry name" value="Tscrpt_reg_LuxR_C"/>
</dbReference>
<evidence type="ECO:0000313" key="6">
    <source>
        <dbReference type="EMBL" id="CUS38191.1"/>
    </source>
</evidence>
<gene>
    <name evidence="6" type="ORF">COMA2_40231</name>
</gene>
<feature type="domain" description="HTH luxR-type" evidence="5">
    <location>
        <begin position="18"/>
        <end position="83"/>
    </location>
</feature>
<dbReference type="OrthoDB" id="9782655at2"/>
<evidence type="ECO:0000256" key="4">
    <source>
        <dbReference type="SAM" id="MobiDB-lite"/>
    </source>
</evidence>
<dbReference type="SUPFAM" id="SSF46894">
    <property type="entry name" value="C-terminal effector domain of the bipartite response regulators"/>
    <property type="match status" value="1"/>
</dbReference>
<dbReference type="PROSITE" id="PS00622">
    <property type="entry name" value="HTH_LUXR_1"/>
    <property type="match status" value="1"/>
</dbReference>
<dbReference type="Gene3D" id="1.10.10.10">
    <property type="entry name" value="Winged helix-like DNA-binding domain superfamily/Winged helix DNA-binding domain"/>
    <property type="match status" value="1"/>
</dbReference>
<dbReference type="PROSITE" id="PS50043">
    <property type="entry name" value="HTH_LUXR_2"/>
    <property type="match status" value="1"/>
</dbReference>
<feature type="region of interest" description="Disordered" evidence="4">
    <location>
        <begin position="1"/>
        <end position="23"/>
    </location>
</feature>
<dbReference type="RefSeq" id="WP_090900033.1">
    <property type="nucleotide sequence ID" value="NZ_CZPZ01000031.1"/>
</dbReference>
<evidence type="ECO:0000256" key="1">
    <source>
        <dbReference type="ARBA" id="ARBA00023015"/>
    </source>
</evidence>
<dbReference type="EMBL" id="CZPZ01000031">
    <property type="protein sequence ID" value="CUS38191.1"/>
    <property type="molecule type" value="Genomic_DNA"/>
</dbReference>
<evidence type="ECO:0000256" key="2">
    <source>
        <dbReference type="ARBA" id="ARBA00023125"/>
    </source>
</evidence>
<dbReference type="InterPro" id="IPR036388">
    <property type="entry name" value="WH-like_DNA-bd_sf"/>
</dbReference>
<evidence type="ECO:0000256" key="3">
    <source>
        <dbReference type="ARBA" id="ARBA00023163"/>
    </source>
</evidence>
<name>A0A0S4LLQ6_9BACT</name>
<keyword evidence="7" id="KW-1185">Reference proteome</keyword>
<dbReference type="PRINTS" id="PR00038">
    <property type="entry name" value="HTHLUXR"/>
</dbReference>
<evidence type="ECO:0000313" key="7">
    <source>
        <dbReference type="Proteomes" id="UP000198736"/>
    </source>
</evidence>
<dbReference type="PANTHER" id="PTHR44688:SF16">
    <property type="entry name" value="DNA-BINDING TRANSCRIPTIONAL ACTIVATOR DEVR_DOSR"/>
    <property type="match status" value="1"/>
</dbReference>
<proteinExistence type="predicted"/>
<keyword evidence="3" id="KW-0804">Transcription</keyword>
<evidence type="ECO:0000259" key="5">
    <source>
        <dbReference type="PROSITE" id="PS50043"/>
    </source>
</evidence>
<dbReference type="InterPro" id="IPR016032">
    <property type="entry name" value="Sig_transdc_resp-reg_C-effctor"/>
</dbReference>
<dbReference type="SMART" id="SM00421">
    <property type="entry name" value="HTH_LUXR"/>
    <property type="match status" value="1"/>
</dbReference>
<dbReference type="AlphaFoldDB" id="A0A0S4LLQ6"/>
<dbReference type="GO" id="GO:0006355">
    <property type="term" value="P:regulation of DNA-templated transcription"/>
    <property type="evidence" value="ECO:0007669"/>
    <property type="project" value="InterPro"/>
</dbReference>
<dbReference type="Pfam" id="PF00196">
    <property type="entry name" value="GerE"/>
    <property type="match status" value="1"/>
</dbReference>
<sequence>MARSKSTTALPLHRVGHRSRPSLHITPRQREILRLVALGHTNREIGAALDISVRTVEVHRFNLMRRLNVRNVAQLLRQALQQNLLPRNFGTK</sequence>
<keyword evidence="1" id="KW-0805">Transcription regulation</keyword>
<keyword evidence="2" id="KW-0238">DNA-binding</keyword>
<reference evidence="7" key="1">
    <citation type="submission" date="2015-10" db="EMBL/GenBank/DDBJ databases">
        <authorList>
            <person name="Luecker S."/>
            <person name="Luecker S."/>
        </authorList>
    </citation>
    <scope>NUCLEOTIDE SEQUENCE [LARGE SCALE GENOMIC DNA]</scope>
</reference>
<organism evidence="6 7">
    <name type="scientific">Candidatus Nitrospira nitrificans</name>
    <dbReference type="NCBI Taxonomy" id="1742973"/>
    <lineage>
        <taxon>Bacteria</taxon>
        <taxon>Pseudomonadati</taxon>
        <taxon>Nitrospirota</taxon>
        <taxon>Nitrospiria</taxon>
        <taxon>Nitrospirales</taxon>
        <taxon>Nitrospiraceae</taxon>
        <taxon>Nitrospira</taxon>
    </lineage>
</organism>
<accession>A0A0S4LLQ6</accession>
<dbReference type="STRING" id="1742973.COMA2_40231"/>
<dbReference type="Proteomes" id="UP000198736">
    <property type="component" value="Unassembled WGS sequence"/>
</dbReference>
<dbReference type="GO" id="GO:0003677">
    <property type="term" value="F:DNA binding"/>
    <property type="evidence" value="ECO:0007669"/>
    <property type="project" value="UniProtKB-KW"/>
</dbReference>
<dbReference type="CDD" id="cd06170">
    <property type="entry name" value="LuxR_C_like"/>
    <property type="match status" value="1"/>
</dbReference>
<protein>
    <recommendedName>
        <fullName evidence="5">HTH luxR-type domain-containing protein</fullName>
    </recommendedName>
</protein>